<dbReference type="AlphaFoldDB" id="A0A3P8CNC0"/>
<dbReference type="Proteomes" id="UP000269396">
    <property type="component" value="Unassembled WGS sequence"/>
</dbReference>
<name>A0A3P8CNC0_9TREM</name>
<proteinExistence type="predicted"/>
<sequence>MNYRFQALQDLLKEKETSIEVNRQRIKNALVSTCQEVLGLKQHHHKEWIHIKTLDKIQ</sequence>
<evidence type="ECO:0000313" key="1">
    <source>
        <dbReference type="EMBL" id="VDP33931.1"/>
    </source>
</evidence>
<protein>
    <submittedName>
        <fullName evidence="1">Uncharacterized protein</fullName>
    </submittedName>
</protein>
<organism evidence="1 2">
    <name type="scientific">Schistosoma mattheei</name>
    <dbReference type="NCBI Taxonomy" id="31246"/>
    <lineage>
        <taxon>Eukaryota</taxon>
        <taxon>Metazoa</taxon>
        <taxon>Spiralia</taxon>
        <taxon>Lophotrochozoa</taxon>
        <taxon>Platyhelminthes</taxon>
        <taxon>Trematoda</taxon>
        <taxon>Digenea</taxon>
        <taxon>Strigeidida</taxon>
        <taxon>Schistosomatoidea</taxon>
        <taxon>Schistosomatidae</taxon>
        <taxon>Schistosoma</taxon>
    </lineage>
</organism>
<dbReference type="EMBL" id="UZAL01027591">
    <property type="protein sequence ID" value="VDP33931.1"/>
    <property type="molecule type" value="Genomic_DNA"/>
</dbReference>
<keyword evidence="2" id="KW-1185">Reference proteome</keyword>
<accession>A0A3P8CNC0</accession>
<reference evidence="1 2" key="1">
    <citation type="submission" date="2018-11" db="EMBL/GenBank/DDBJ databases">
        <authorList>
            <consortium name="Pathogen Informatics"/>
        </authorList>
    </citation>
    <scope>NUCLEOTIDE SEQUENCE [LARGE SCALE GENOMIC DNA]</scope>
    <source>
        <strain>Denwood</strain>
        <strain evidence="2">Zambia</strain>
    </source>
</reference>
<evidence type="ECO:0000313" key="2">
    <source>
        <dbReference type="Proteomes" id="UP000269396"/>
    </source>
</evidence>
<gene>
    <name evidence="1" type="ORF">SMTD_LOCUS6437</name>
</gene>